<reference evidence="4" key="2">
    <citation type="submission" date="2019-09" db="UniProtKB">
        <authorList>
            <consortium name="WormBaseParasite"/>
        </authorList>
    </citation>
    <scope>IDENTIFICATION</scope>
</reference>
<keyword evidence="3" id="KW-1185">Reference proteome</keyword>
<evidence type="ECO:0000313" key="3">
    <source>
        <dbReference type="Proteomes" id="UP000050761"/>
    </source>
</evidence>
<name>A0A183G330_HELPZ</name>
<dbReference type="Proteomes" id="UP000050761">
    <property type="component" value="Unassembled WGS sequence"/>
</dbReference>
<protein>
    <submittedName>
        <fullName evidence="2 4">Uncharacterized protein</fullName>
    </submittedName>
</protein>
<dbReference type="AlphaFoldDB" id="A0A183G330"/>
<dbReference type="EMBL" id="UZAH01029038">
    <property type="protein sequence ID" value="VDP03891.1"/>
    <property type="molecule type" value="Genomic_DNA"/>
</dbReference>
<accession>A0A3P7ZX95</accession>
<gene>
    <name evidence="2" type="ORF">HPBE_LOCUS15776</name>
</gene>
<evidence type="ECO:0000313" key="2">
    <source>
        <dbReference type="EMBL" id="VDP03891.1"/>
    </source>
</evidence>
<evidence type="ECO:0000256" key="1">
    <source>
        <dbReference type="SAM" id="MobiDB-lite"/>
    </source>
</evidence>
<evidence type="ECO:0000313" key="4">
    <source>
        <dbReference type="WBParaSite" id="HPBE_0001577701-mRNA-1"/>
    </source>
</evidence>
<dbReference type="WBParaSite" id="HPBE_0001577701-mRNA-1">
    <property type="protein sequence ID" value="HPBE_0001577701-mRNA-1"/>
    <property type="gene ID" value="HPBE_0001577701"/>
</dbReference>
<reference evidence="2 3" key="1">
    <citation type="submission" date="2018-11" db="EMBL/GenBank/DDBJ databases">
        <authorList>
            <consortium name="Pathogen Informatics"/>
        </authorList>
    </citation>
    <scope>NUCLEOTIDE SEQUENCE [LARGE SCALE GENOMIC DNA]</scope>
</reference>
<proteinExistence type="predicted"/>
<accession>A0A183G330</accession>
<feature type="compositionally biased region" description="Basic and acidic residues" evidence="1">
    <location>
        <begin position="16"/>
        <end position="25"/>
    </location>
</feature>
<feature type="region of interest" description="Disordered" evidence="1">
    <location>
        <begin position="16"/>
        <end position="86"/>
    </location>
</feature>
<organism evidence="3 4">
    <name type="scientific">Heligmosomoides polygyrus</name>
    <name type="common">Parasitic roundworm</name>
    <dbReference type="NCBI Taxonomy" id="6339"/>
    <lineage>
        <taxon>Eukaryota</taxon>
        <taxon>Metazoa</taxon>
        <taxon>Ecdysozoa</taxon>
        <taxon>Nematoda</taxon>
        <taxon>Chromadorea</taxon>
        <taxon>Rhabditida</taxon>
        <taxon>Rhabditina</taxon>
        <taxon>Rhabditomorpha</taxon>
        <taxon>Strongyloidea</taxon>
        <taxon>Heligmosomidae</taxon>
        <taxon>Heligmosomoides</taxon>
    </lineage>
</organism>
<feature type="compositionally biased region" description="Low complexity" evidence="1">
    <location>
        <begin position="68"/>
        <end position="79"/>
    </location>
</feature>
<sequence>MRLQINFGRVVAGAVEERSSTRHADCPGVSSALADSPTTPSCALRLRGRRHPDVPVTPSAKTEPPCQASASTHAPTAASGLVSQPA</sequence>